<dbReference type="RefSeq" id="WP_100690100.1">
    <property type="nucleotide sequence ID" value="NZ_JBHTBD010000016.1"/>
</dbReference>
<organism evidence="1 2">
    <name type="scientific">Marinobacter aromaticivorans</name>
    <dbReference type="NCBI Taxonomy" id="1494078"/>
    <lineage>
        <taxon>Bacteria</taxon>
        <taxon>Pseudomonadati</taxon>
        <taxon>Pseudomonadota</taxon>
        <taxon>Gammaproteobacteria</taxon>
        <taxon>Pseudomonadales</taxon>
        <taxon>Marinobacteraceae</taxon>
        <taxon>Marinobacter</taxon>
    </lineage>
</organism>
<dbReference type="SUPFAM" id="SSF52540">
    <property type="entry name" value="P-loop containing nucleoside triphosphate hydrolases"/>
    <property type="match status" value="1"/>
</dbReference>
<protein>
    <submittedName>
        <fullName evidence="1">AAA family ATPase</fullName>
    </submittedName>
</protein>
<keyword evidence="2" id="KW-1185">Reference proteome</keyword>
<sequence>MTKLAIPISRETLIALDKDRTKIAGLTNPELAGLFTLFKLANTSKPFNGPASERLLADCLRLIAESEETKSEIQDLLQERTEGFMDLAPGNSDGFFLMSVSDVANKSYLEKPNGWRFGCSSEFNQVFIKRGILGQQRSVSLSVEHDRLIRAIEAEPEEPMAVQGFAGVGKTYLITTLAASLSAKGLSVVALAHTRQQLAVLMDRTQAARGLTLGELIKELVYPGEDAPRPSRGSRYRMGQRFNRTYEQMAQILEIRPLQRARAPEIAKIAWKTVTSFCHSASNEISDEHLPSTMRFHWSAPEKAILVEIARRMWAFIVDPPNQESELPTRIYHLIKLADVQGKVLPPTIRIALVDEAHDLPVPIINILERTPPPQATFTFGDRYQHLFGAGGTERPRRSRGRELGVSVRAGESTTDLFNQVLAAHPITPEMEFVGIRPENTQVLSYQSLPTPSGNCAIIFRSYWALFEQFQRCAHDKAAFRLMPGSEKALQWFMGDVIELFNHGTRPSFPSLFRYGTFDELIKRESEFADITRVVDLLTRGYRLPNLTESLSRQIRNTSNVLWLGMPEHTKNMEFDKVVISDDFFSQTNMVKKEALVSSVYTAISRVRSELYVPEDFDTWVKQLSSN</sequence>
<proteinExistence type="predicted"/>
<dbReference type="Gene3D" id="3.40.50.300">
    <property type="entry name" value="P-loop containing nucleotide triphosphate hydrolases"/>
    <property type="match status" value="1"/>
</dbReference>
<accession>A0ABW2J0G0</accession>
<comment type="caution">
    <text evidence="1">The sequence shown here is derived from an EMBL/GenBank/DDBJ whole genome shotgun (WGS) entry which is preliminary data.</text>
</comment>
<dbReference type="InterPro" id="IPR027417">
    <property type="entry name" value="P-loop_NTPase"/>
</dbReference>
<name>A0ABW2J0G0_9GAMM</name>
<dbReference type="Proteomes" id="UP001596506">
    <property type="component" value="Unassembled WGS sequence"/>
</dbReference>
<gene>
    <name evidence="1" type="ORF">ACFQQA_18245</name>
</gene>
<reference evidence="2" key="1">
    <citation type="journal article" date="2019" name="Int. J. Syst. Evol. Microbiol.">
        <title>The Global Catalogue of Microorganisms (GCM) 10K type strain sequencing project: providing services to taxonomists for standard genome sequencing and annotation.</title>
        <authorList>
            <consortium name="The Broad Institute Genomics Platform"/>
            <consortium name="The Broad Institute Genome Sequencing Center for Infectious Disease"/>
            <person name="Wu L."/>
            <person name="Ma J."/>
        </authorList>
    </citation>
    <scope>NUCLEOTIDE SEQUENCE [LARGE SCALE GENOMIC DNA]</scope>
    <source>
        <strain evidence="2">CCUG 60559</strain>
    </source>
</reference>
<dbReference type="Pfam" id="PF13604">
    <property type="entry name" value="AAA_30"/>
    <property type="match status" value="1"/>
</dbReference>
<evidence type="ECO:0000313" key="2">
    <source>
        <dbReference type="Proteomes" id="UP001596506"/>
    </source>
</evidence>
<evidence type="ECO:0000313" key="1">
    <source>
        <dbReference type="EMBL" id="MFC7296657.1"/>
    </source>
</evidence>
<dbReference type="EMBL" id="JBHTBD010000016">
    <property type="protein sequence ID" value="MFC7296657.1"/>
    <property type="molecule type" value="Genomic_DNA"/>
</dbReference>